<evidence type="ECO:0000313" key="3">
    <source>
        <dbReference type="Proteomes" id="UP000645828"/>
    </source>
</evidence>
<evidence type="ECO:0000256" key="1">
    <source>
        <dbReference type="SAM" id="MobiDB-lite"/>
    </source>
</evidence>
<protein>
    <submittedName>
        <fullName evidence="2">(raccoon dog) hypothetical protein</fullName>
    </submittedName>
</protein>
<dbReference type="EMBL" id="CAJHUB010000681">
    <property type="protein sequence ID" value="CAD7679027.1"/>
    <property type="molecule type" value="Genomic_DNA"/>
</dbReference>
<name>A0A811YUX6_NYCPR</name>
<evidence type="ECO:0000313" key="2">
    <source>
        <dbReference type="EMBL" id="CAD7679027.1"/>
    </source>
</evidence>
<gene>
    <name evidence="2" type="ORF">NYPRO_LOCUS11825</name>
</gene>
<sequence length="94" mass="10487">MFRAGSHSFGEGNVVILCSVEPRGETNSTPEQEGKRRLCEEGDRDWSEVAASQETPEATRSWKGPRRTPIEPSEGTCSHQHLEFELLASKTVKE</sequence>
<dbReference type="Proteomes" id="UP000645828">
    <property type="component" value="Unassembled WGS sequence"/>
</dbReference>
<keyword evidence="3" id="KW-1185">Reference proteome</keyword>
<feature type="compositionally biased region" description="Basic and acidic residues" evidence="1">
    <location>
        <begin position="32"/>
        <end position="47"/>
    </location>
</feature>
<accession>A0A811YUX6</accession>
<reference evidence="2" key="1">
    <citation type="submission" date="2020-12" db="EMBL/GenBank/DDBJ databases">
        <authorList>
            <consortium name="Molecular Ecology Group"/>
        </authorList>
    </citation>
    <scope>NUCLEOTIDE SEQUENCE</scope>
    <source>
        <strain evidence="2">TBG_1078</strain>
    </source>
</reference>
<dbReference type="AlphaFoldDB" id="A0A811YUX6"/>
<proteinExistence type="predicted"/>
<organism evidence="2 3">
    <name type="scientific">Nyctereutes procyonoides</name>
    <name type="common">Raccoon dog</name>
    <name type="synonym">Canis procyonoides</name>
    <dbReference type="NCBI Taxonomy" id="34880"/>
    <lineage>
        <taxon>Eukaryota</taxon>
        <taxon>Metazoa</taxon>
        <taxon>Chordata</taxon>
        <taxon>Craniata</taxon>
        <taxon>Vertebrata</taxon>
        <taxon>Euteleostomi</taxon>
        <taxon>Mammalia</taxon>
        <taxon>Eutheria</taxon>
        <taxon>Laurasiatheria</taxon>
        <taxon>Carnivora</taxon>
        <taxon>Caniformia</taxon>
        <taxon>Canidae</taxon>
        <taxon>Nyctereutes</taxon>
    </lineage>
</organism>
<comment type="caution">
    <text evidence="2">The sequence shown here is derived from an EMBL/GenBank/DDBJ whole genome shotgun (WGS) entry which is preliminary data.</text>
</comment>
<feature type="region of interest" description="Disordered" evidence="1">
    <location>
        <begin position="22"/>
        <end position="82"/>
    </location>
</feature>